<keyword evidence="1" id="KW-0732">Signal</keyword>
<gene>
    <name evidence="2" type="ORF">FKW77_001344</name>
</gene>
<feature type="chain" id="PRO_5021913384" evidence="1">
    <location>
        <begin position="21"/>
        <end position="103"/>
    </location>
</feature>
<dbReference type="AlphaFoldDB" id="A0A517L8L7"/>
<accession>A0A517L8L7</accession>
<dbReference type="Proteomes" id="UP000316270">
    <property type="component" value="Chromosome 7"/>
</dbReference>
<protein>
    <submittedName>
        <fullName evidence="2">Uncharacterized protein</fullName>
    </submittedName>
</protein>
<evidence type="ECO:0000313" key="2">
    <source>
        <dbReference type="EMBL" id="QDS71974.1"/>
    </source>
</evidence>
<reference evidence="2 3" key="1">
    <citation type="submission" date="2019-07" db="EMBL/GenBank/DDBJ databases">
        <title>Finished genome of Venturia effusa.</title>
        <authorList>
            <person name="Young C.A."/>
            <person name="Cox M.P."/>
            <person name="Ganley A.R.D."/>
            <person name="David W.J."/>
        </authorList>
    </citation>
    <scope>NUCLEOTIDE SEQUENCE [LARGE SCALE GENOMIC DNA]</scope>
    <source>
        <strain evidence="3">albino</strain>
    </source>
</reference>
<organism evidence="2 3">
    <name type="scientific">Venturia effusa</name>
    <dbReference type="NCBI Taxonomy" id="50376"/>
    <lineage>
        <taxon>Eukaryota</taxon>
        <taxon>Fungi</taxon>
        <taxon>Dikarya</taxon>
        <taxon>Ascomycota</taxon>
        <taxon>Pezizomycotina</taxon>
        <taxon>Dothideomycetes</taxon>
        <taxon>Pleosporomycetidae</taxon>
        <taxon>Venturiales</taxon>
        <taxon>Venturiaceae</taxon>
        <taxon>Venturia</taxon>
    </lineage>
</organism>
<keyword evidence="3" id="KW-1185">Reference proteome</keyword>
<dbReference type="EMBL" id="CP042191">
    <property type="protein sequence ID" value="QDS71974.1"/>
    <property type="molecule type" value="Genomic_DNA"/>
</dbReference>
<name>A0A517L8L7_9PEZI</name>
<feature type="signal peptide" evidence="1">
    <location>
        <begin position="1"/>
        <end position="20"/>
    </location>
</feature>
<evidence type="ECO:0000256" key="1">
    <source>
        <dbReference type="SAM" id="SignalP"/>
    </source>
</evidence>
<sequence>MHLLPVFSALLLTLTTPIIAIPQAKHDKPGPGDSGPNGVSRQFPILLPSLQSMYLESDAAARPRMLRMLWGVFDSKGWDEEGEQMFLRFGSRVGGRAEDLGRW</sequence>
<evidence type="ECO:0000313" key="3">
    <source>
        <dbReference type="Proteomes" id="UP000316270"/>
    </source>
</evidence>
<proteinExistence type="predicted"/>